<keyword evidence="6" id="KW-1185">Reference proteome</keyword>
<dbReference type="PANTHER" id="PTHR14021">
    <property type="entry name" value="IRON-SULFUR CLUSTER CO-CHAPERONE PROTEIN HSCB"/>
    <property type="match status" value="1"/>
</dbReference>
<dbReference type="SUPFAM" id="SSF46565">
    <property type="entry name" value="Chaperone J-domain"/>
    <property type="match status" value="1"/>
</dbReference>
<dbReference type="InterPro" id="IPR009073">
    <property type="entry name" value="HscB_oligo_C"/>
</dbReference>
<dbReference type="OMA" id="TVELKYW"/>
<dbReference type="AlphaFoldDB" id="A0A0U1M940"/>
<feature type="region of interest" description="Disordered" evidence="3">
    <location>
        <begin position="1"/>
        <end position="22"/>
    </location>
</feature>
<dbReference type="GO" id="GO:0044571">
    <property type="term" value="P:[2Fe-2S] cluster assembly"/>
    <property type="evidence" value="ECO:0007669"/>
    <property type="project" value="InterPro"/>
</dbReference>
<proteinExistence type="inferred from homology"/>
<evidence type="ECO:0000256" key="3">
    <source>
        <dbReference type="SAM" id="MobiDB-lite"/>
    </source>
</evidence>
<evidence type="ECO:0000259" key="4">
    <source>
        <dbReference type="PROSITE" id="PS50076"/>
    </source>
</evidence>
<evidence type="ECO:0000256" key="2">
    <source>
        <dbReference type="ARBA" id="ARBA00023186"/>
    </source>
</evidence>
<dbReference type="NCBIfam" id="TIGR00714">
    <property type="entry name" value="hscB"/>
    <property type="match status" value="1"/>
</dbReference>
<feature type="region of interest" description="Disordered" evidence="3">
    <location>
        <begin position="50"/>
        <end position="71"/>
    </location>
</feature>
<dbReference type="PANTHER" id="PTHR14021:SF15">
    <property type="entry name" value="IRON-SULFUR CLUSTER CO-CHAPERONE PROTEIN HSCB"/>
    <property type="match status" value="1"/>
</dbReference>
<dbReference type="PROSITE" id="PS50076">
    <property type="entry name" value="DNAJ_2"/>
    <property type="match status" value="1"/>
</dbReference>
<dbReference type="SMART" id="SM00271">
    <property type="entry name" value="DnaJ"/>
    <property type="match status" value="1"/>
</dbReference>
<dbReference type="OrthoDB" id="448954at2759"/>
<accession>A0A0U1M940</accession>
<dbReference type="STRING" id="28573.A0A0U1M940"/>
<protein>
    <recommendedName>
        <fullName evidence="4">J domain-containing protein</fullName>
    </recommendedName>
</protein>
<dbReference type="GO" id="GO:0051087">
    <property type="term" value="F:protein-folding chaperone binding"/>
    <property type="evidence" value="ECO:0007669"/>
    <property type="project" value="InterPro"/>
</dbReference>
<dbReference type="InterPro" id="IPR001623">
    <property type="entry name" value="DnaJ_domain"/>
</dbReference>
<keyword evidence="2" id="KW-0143">Chaperone</keyword>
<dbReference type="InterPro" id="IPR036869">
    <property type="entry name" value="J_dom_sf"/>
</dbReference>
<dbReference type="GO" id="GO:0001671">
    <property type="term" value="F:ATPase activator activity"/>
    <property type="evidence" value="ECO:0007669"/>
    <property type="project" value="InterPro"/>
</dbReference>
<name>A0A0U1M940_TALIS</name>
<gene>
    <name evidence="5" type="ORF">PISL3812_09183</name>
</gene>
<dbReference type="Gene3D" id="1.10.287.110">
    <property type="entry name" value="DnaJ domain"/>
    <property type="match status" value="1"/>
</dbReference>
<evidence type="ECO:0000256" key="1">
    <source>
        <dbReference type="ARBA" id="ARBA00010476"/>
    </source>
</evidence>
<dbReference type="Proteomes" id="UP000054383">
    <property type="component" value="Unassembled WGS sequence"/>
</dbReference>
<evidence type="ECO:0000313" key="5">
    <source>
        <dbReference type="EMBL" id="CRG92127.1"/>
    </source>
</evidence>
<dbReference type="CDD" id="cd06257">
    <property type="entry name" value="DnaJ"/>
    <property type="match status" value="1"/>
</dbReference>
<dbReference type="InterPro" id="IPR004640">
    <property type="entry name" value="HscB"/>
</dbReference>
<organism evidence="5 6">
    <name type="scientific">Talaromyces islandicus</name>
    <name type="common">Penicillium islandicum</name>
    <dbReference type="NCBI Taxonomy" id="28573"/>
    <lineage>
        <taxon>Eukaryota</taxon>
        <taxon>Fungi</taxon>
        <taxon>Dikarya</taxon>
        <taxon>Ascomycota</taxon>
        <taxon>Pezizomycotina</taxon>
        <taxon>Eurotiomycetes</taxon>
        <taxon>Eurotiomycetidae</taxon>
        <taxon>Eurotiales</taxon>
        <taxon>Trichocomaceae</taxon>
        <taxon>Talaromyces</taxon>
        <taxon>Talaromyces sect. Islandici</taxon>
    </lineage>
</organism>
<feature type="domain" description="J" evidence="4">
    <location>
        <begin position="77"/>
        <end position="155"/>
    </location>
</feature>
<evidence type="ECO:0000313" key="6">
    <source>
        <dbReference type="Proteomes" id="UP000054383"/>
    </source>
</evidence>
<reference evidence="5 6" key="1">
    <citation type="submission" date="2015-04" db="EMBL/GenBank/DDBJ databases">
        <authorList>
            <person name="Syromyatnikov M.Y."/>
            <person name="Popov V.N."/>
        </authorList>
    </citation>
    <scope>NUCLEOTIDE SEQUENCE [LARGE SCALE GENOMIC DNA]</scope>
    <source>
        <strain evidence="5">WF-38-12</strain>
    </source>
</reference>
<sequence length="265" mass="29706">MRGAAALRLRPQRLTPAARGPLSPLSTRPLSTCLSCRYAYKQSPRIIQQRRASSSYGDSYPDKFAPRSGPPDLDATNYYTLFPSTLPYGPPPNSFFTFNTSALRREFLELQSATHPDKFPQGPDKQRAETLSARLNDAYRTLSDPLKRAQYLLAEFHGINVLAEDGSGASKAGLDPETLMIVMEAQETVEELSGVPPAEAEKVVKRLRDANADRIEATVEKLASSFDISDIERAHTETVRLQFWYSLRDGLREWEPGHEEIRIVH</sequence>
<dbReference type="GO" id="GO:0005739">
    <property type="term" value="C:mitochondrion"/>
    <property type="evidence" value="ECO:0007669"/>
    <property type="project" value="TreeGrafter"/>
</dbReference>
<comment type="similarity">
    <text evidence="1">Belongs to the HscB family.</text>
</comment>
<dbReference type="InterPro" id="IPR036386">
    <property type="entry name" value="HscB_C_sf"/>
</dbReference>
<dbReference type="GO" id="GO:0051259">
    <property type="term" value="P:protein complex oligomerization"/>
    <property type="evidence" value="ECO:0007669"/>
    <property type="project" value="InterPro"/>
</dbReference>
<dbReference type="Gene3D" id="1.20.1280.20">
    <property type="entry name" value="HscB, C-terminal domain"/>
    <property type="match status" value="1"/>
</dbReference>
<dbReference type="SUPFAM" id="SSF47144">
    <property type="entry name" value="HSC20 (HSCB), C-terminal oligomerisation domain"/>
    <property type="match status" value="1"/>
</dbReference>
<dbReference type="Pfam" id="PF07743">
    <property type="entry name" value="HSCB_C"/>
    <property type="match status" value="1"/>
</dbReference>
<dbReference type="EMBL" id="CVMT01000011">
    <property type="protein sequence ID" value="CRG92127.1"/>
    <property type="molecule type" value="Genomic_DNA"/>
</dbReference>